<reference evidence="3 4" key="1">
    <citation type="journal article" date="2014" name="Genome Announc.">
        <title>Draft genome sequence of Sclerotinia borealis, a psychrophilic plant pathogenic fungus.</title>
        <authorList>
            <person name="Mardanov A.V."/>
            <person name="Beletsky A.V."/>
            <person name="Kadnikov V.V."/>
            <person name="Ignatov A.N."/>
            <person name="Ravin N.V."/>
        </authorList>
    </citation>
    <scope>NUCLEOTIDE SEQUENCE [LARGE SCALE GENOMIC DNA]</scope>
    <source>
        <strain evidence="4">F-4157</strain>
    </source>
</reference>
<dbReference type="SUPFAM" id="SSF110395">
    <property type="entry name" value="CutC-like"/>
    <property type="match status" value="2"/>
</dbReference>
<dbReference type="PANTHER" id="PTHR12598:SF0">
    <property type="entry name" value="COPPER HOMEOSTASIS PROTEIN CUTC HOMOLOG"/>
    <property type="match status" value="1"/>
</dbReference>
<dbReference type="Pfam" id="PF03932">
    <property type="entry name" value="CutC"/>
    <property type="match status" value="1"/>
</dbReference>
<evidence type="ECO:0000256" key="1">
    <source>
        <dbReference type="ARBA" id="ARBA00007768"/>
    </source>
</evidence>
<evidence type="ECO:0000313" key="3">
    <source>
        <dbReference type="EMBL" id="ESZ90453.1"/>
    </source>
</evidence>
<proteinExistence type="inferred from homology"/>
<dbReference type="Gene3D" id="3.20.20.380">
    <property type="entry name" value="Copper homeostasis (CutC) domain"/>
    <property type="match status" value="2"/>
</dbReference>
<dbReference type="PANTHER" id="PTHR12598">
    <property type="entry name" value="COPPER HOMEOSTASIS PROTEIN CUTC"/>
    <property type="match status" value="1"/>
</dbReference>
<dbReference type="InterPro" id="IPR036822">
    <property type="entry name" value="CutC-like_dom_sf"/>
</dbReference>
<sequence length="280" mass="30470">MPPTLEIATFTPSFALHALASGASRIELCSHRNEDGLTPSIQEFLEVKRGVASLRLEESDDYDDTKNDDTPETLDARKENKKNIKSKINIMIRPHDNSHPGAGANEDFRVGNEVFEKMKEEIRIFRGEGAQGFVFGILMDDHEGGSVEEFGDGDGDGNGDGKGRLVVDKERCAELIKIAREGEDGEKLISLNFTALLTSGGAPCALDGIPQIAGLVQQAAGRIDVIVGGGVRSRNVRKLVKMTGAGWFHSSAANGDGEEVSGDEVRRLRYILDSWEMLRD</sequence>
<dbReference type="Proteomes" id="UP000019487">
    <property type="component" value="Unassembled WGS sequence"/>
</dbReference>
<dbReference type="GO" id="GO:0005507">
    <property type="term" value="F:copper ion binding"/>
    <property type="evidence" value="ECO:0007669"/>
    <property type="project" value="TreeGrafter"/>
</dbReference>
<dbReference type="EMBL" id="AYSA01000628">
    <property type="protein sequence ID" value="ESZ90453.1"/>
    <property type="molecule type" value="Genomic_DNA"/>
</dbReference>
<keyword evidence="4" id="KW-1185">Reference proteome</keyword>
<protein>
    <recommendedName>
        <fullName evidence="2">Copper homeostasis protein cutC homolog</fullName>
    </recommendedName>
</protein>
<evidence type="ECO:0000256" key="2">
    <source>
        <dbReference type="ARBA" id="ARBA00019014"/>
    </source>
</evidence>
<dbReference type="STRING" id="1432307.W9C424"/>
<evidence type="ECO:0000313" key="4">
    <source>
        <dbReference type="Proteomes" id="UP000019487"/>
    </source>
</evidence>
<accession>W9C424</accession>
<dbReference type="AlphaFoldDB" id="W9C424"/>
<comment type="similarity">
    <text evidence="1">Belongs to the CutC family.</text>
</comment>
<dbReference type="HOGENOM" id="CLU_050555_3_2_1"/>
<dbReference type="OrthoDB" id="7392499at2759"/>
<comment type="caution">
    <text evidence="3">The sequence shown here is derived from an EMBL/GenBank/DDBJ whole genome shotgun (WGS) entry which is preliminary data.</text>
</comment>
<gene>
    <name evidence="3" type="ORF">SBOR_9173</name>
</gene>
<dbReference type="InterPro" id="IPR005627">
    <property type="entry name" value="CutC-like"/>
</dbReference>
<name>W9C424_SCLBF</name>
<organism evidence="3 4">
    <name type="scientific">Sclerotinia borealis (strain F-4128)</name>
    <dbReference type="NCBI Taxonomy" id="1432307"/>
    <lineage>
        <taxon>Eukaryota</taxon>
        <taxon>Fungi</taxon>
        <taxon>Dikarya</taxon>
        <taxon>Ascomycota</taxon>
        <taxon>Pezizomycotina</taxon>
        <taxon>Leotiomycetes</taxon>
        <taxon>Helotiales</taxon>
        <taxon>Sclerotiniaceae</taxon>
        <taxon>Sclerotinia</taxon>
    </lineage>
</organism>